<dbReference type="GO" id="GO:0005681">
    <property type="term" value="C:spliceosomal complex"/>
    <property type="evidence" value="ECO:0007669"/>
    <property type="project" value="TreeGrafter"/>
</dbReference>
<dbReference type="GO" id="GO:0045292">
    <property type="term" value="P:mRNA cis splicing, via spliceosome"/>
    <property type="evidence" value="ECO:0007669"/>
    <property type="project" value="TreeGrafter"/>
</dbReference>
<dbReference type="InterPro" id="IPR018816">
    <property type="entry name" value="Cactin_central"/>
</dbReference>
<feature type="compositionally biased region" description="Basic and acidic residues" evidence="4">
    <location>
        <begin position="11"/>
        <end position="20"/>
    </location>
</feature>
<evidence type="ECO:0000313" key="8">
    <source>
        <dbReference type="Proteomes" id="UP000243579"/>
    </source>
</evidence>
<dbReference type="AlphaFoldDB" id="A0A1V9Z614"/>
<name>A0A1V9Z614_ACHHY</name>
<dbReference type="Pfam" id="PF09732">
    <property type="entry name" value="CactinC_cactus"/>
    <property type="match status" value="1"/>
</dbReference>
<comment type="caution">
    <text evidence="7">The sequence shown here is derived from an EMBL/GenBank/DDBJ whole genome shotgun (WGS) entry which is preliminary data.</text>
</comment>
<feature type="region of interest" description="Disordered" evidence="4">
    <location>
        <begin position="1"/>
        <end position="108"/>
    </location>
</feature>
<evidence type="ECO:0000259" key="6">
    <source>
        <dbReference type="Pfam" id="PF10312"/>
    </source>
</evidence>
<evidence type="ECO:0000256" key="2">
    <source>
        <dbReference type="ARBA" id="ARBA00034534"/>
    </source>
</evidence>
<protein>
    <recommendedName>
        <fullName evidence="2">Splicing factor Cactin</fullName>
    </recommendedName>
</protein>
<evidence type="ECO:0000259" key="5">
    <source>
        <dbReference type="Pfam" id="PF09732"/>
    </source>
</evidence>
<sequence length="541" mass="62659">MGKSEKKRKSKRDDSDDERKARKKEKKASKIVQAMGYSNESNPFGDANLTAKFVWHKKAEVAKPKSERKRSRSRSRSRDQSRRSRSKDRSRSRERRRSSKRDSGHEDMREELIREILKVRQRRDERDAEREELERLKNEESRLRDASEYDDWQAKEESFHLSQARVRSHIRIREGREKPIDLLAKNLLLASTSHAIDPTKAVEDTLAELKHAQVELRPPEQLLVGLGSHELAELHKDIQVYIELEGKTGENVEFWTLLAVVCGDEIAKRHKNASARHAIHNEVQQAIDEMLAGKSREDLDELAAEIDATINGGGSGIDVEYYESVLQEIKVHKAKARLHDLHTALLTVLADRVKAQEAHASYQSVQAARPAVAVPVPQSNALDNSREALAMVALEKDKGMEDEEEEFTEEIACAVPSWSAKYEPRKPRFFNRVKTGYDWNKYNQTHYDEDNPPPKIVQGYKFNLFYPDLIDKSITPKYVLEAAESPDVCIIRFQAGPPYVDLAFKIVNHEWEYSHKRGFKCVFERGILHLYFNFKRHRYRR</sequence>
<evidence type="ECO:0000256" key="1">
    <source>
        <dbReference type="ARBA" id="ARBA00006895"/>
    </source>
</evidence>
<dbReference type="SMART" id="SM01050">
    <property type="entry name" value="CactinC_cactus"/>
    <property type="match status" value="1"/>
</dbReference>
<evidence type="ECO:0000313" key="7">
    <source>
        <dbReference type="EMBL" id="OQR93444.1"/>
    </source>
</evidence>
<feature type="compositionally biased region" description="Basic residues" evidence="4">
    <location>
        <begin position="1"/>
        <end position="10"/>
    </location>
</feature>
<dbReference type="OrthoDB" id="265955at2759"/>
<feature type="domain" description="Splicing factor cactin central" evidence="6">
    <location>
        <begin position="142"/>
        <end position="342"/>
    </location>
</feature>
<dbReference type="GO" id="GO:0005737">
    <property type="term" value="C:cytoplasm"/>
    <property type="evidence" value="ECO:0007669"/>
    <property type="project" value="TreeGrafter"/>
</dbReference>
<keyword evidence="8" id="KW-1185">Reference proteome</keyword>
<gene>
    <name evidence="7" type="ORF">ACHHYP_02534</name>
</gene>
<dbReference type="EMBL" id="JNBR01000410">
    <property type="protein sequence ID" value="OQR93444.1"/>
    <property type="molecule type" value="Genomic_DNA"/>
</dbReference>
<dbReference type="PANTHER" id="PTHR21737">
    <property type="entry name" value="POLYGLUTAMINE BINDING PROTEIN 1/MARVEL MEMBRANE-ASSOCIATING DOMAIN CONTAINING 3"/>
    <property type="match status" value="1"/>
</dbReference>
<reference evidence="7 8" key="1">
    <citation type="journal article" date="2014" name="Genome Biol. Evol.">
        <title>The secreted proteins of Achlya hypogyna and Thraustotheca clavata identify the ancestral oomycete secretome and reveal gene acquisitions by horizontal gene transfer.</title>
        <authorList>
            <person name="Misner I."/>
            <person name="Blouin N."/>
            <person name="Leonard G."/>
            <person name="Richards T.A."/>
            <person name="Lane C.E."/>
        </authorList>
    </citation>
    <scope>NUCLEOTIDE SEQUENCE [LARGE SCALE GENOMIC DNA]</scope>
    <source>
        <strain evidence="7 8">ATCC 48635</strain>
    </source>
</reference>
<dbReference type="PANTHER" id="PTHR21737:SF4">
    <property type="entry name" value="SPLICING FACTOR CACTIN"/>
    <property type="match status" value="1"/>
</dbReference>
<dbReference type="Proteomes" id="UP000243579">
    <property type="component" value="Unassembled WGS sequence"/>
</dbReference>
<dbReference type="Pfam" id="PF10312">
    <property type="entry name" value="Cactin_mid"/>
    <property type="match status" value="1"/>
</dbReference>
<proteinExistence type="inferred from homology"/>
<feature type="compositionally biased region" description="Basic and acidic residues" evidence="4">
    <location>
        <begin position="76"/>
        <end position="91"/>
    </location>
</feature>
<dbReference type="STRING" id="1202772.A0A1V9Z614"/>
<feature type="compositionally biased region" description="Basic residues" evidence="4">
    <location>
        <begin position="66"/>
        <end position="75"/>
    </location>
</feature>
<evidence type="ECO:0000256" key="4">
    <source>
        <dbReference type="SAM" id="MobiDB-lite"/>
    </source>
</evidence>
<feature type="coiled-coil region" evidence="3">
    <location>
        <begin position="116"/>
        <end position="146"/>
    </location>
</feature>
<dbReference type="InterPro" id="IPR019134">
    <property type="entry name" value="Cactin_C"/>
</dbReference>
<keyword evidence="3" id="KW-0175">Coiled coil</keyword>
<organism evidence="7 8">
    <name type="scientific">Achlya hypogyna</name>
    <name type="common">Oomycete</name>
    <name type="synonym">Protoachlya hypogyna</name>
    <dbReference type="NCBI Taxonomy" id="1202772"/>
    <lineage>
        <taxon>Eukaryota</taxon>
        <taxon>Sar</taxon>
        <taxon>Stramenopiles</taxon>
        <taxon>Oomycota</taxon>
        <taxon>Saprolegniomycetes</taxon>
        <taxon>Saprolegniales</taxon>
        <taxon>Achlyaceae</taxon>
        <taxon>Achlya</taxon>
    </lineage>
</organism>
<comment type="similarity">
    <text evidence="1">Belongs to the CACTIN family.</text>
</comment>
<accession>A0A1V9Z614</accession>
<evidence type="ECO:0000256" key="3">
    <source>
        <dbReference type="SAM" id="Coils"/>
    </source>
</evidence>
<feature type="domain" description="Splicing factor Cactin C-terminal" evidence="5">
    <location>
        <begin position="418"/>
        <end position="541"/>
    </location>
</feature>